<gene>
    <name evidence="1" type="ORF">TRM7615_03633</name>
</gene>
<reference evidence="2" key="1">
    <citation type="submission" date="2018-03" db="EMBL/GenBank/DDBJ databases">
        <authorList>
            <person name="Rodrigo-Torres L."/>
            <person name="Arahal R. D."/>
            <person name="Lucena T."/>
        </authorList>
    </citation>
    <scope>NUCLEOTIDE SEQUENCE [LARGE SCALE GENOMIC DNA]</scope>
    <source>
        <strain evidence="2">CECT 7615</strain>
    </source>
</reference>
<accession>A0A2R8CCH6</accession>
<protein>
    <submittedName>
        <fullName evidence="1">Uncharacterized protein</fullName>
    </submittedName>
</protein>
<keyword evidence="2" id="KW-1185">Reference proteome</keyword>
<dbReference type="Proteomes" id="UP000244898">
    <property type="component" value="Unassembled WGS sequence"/>
</dbReference>
<sequence length="84" mass="9119">MANAPTALPSLIEARGLGLLPVVLSGSARLVAVVDMDILATDRLPKKRDFSLFGLTFPLFHRVDGPHFAAALVQMLKQGWHDPE</sequence>
<evidence type="ECO:0000313" key="2">
    <source>
        <dbReference type="Proteomes" id="UP000244898"/>
    </source>
</evidence>
<proteinExistence type="predicted"/>
<evidence type="ECO:0000313" key="1">
    <source>
        <dbReference type="EMBL" id="SPJ30105.1"/>
    </source>
</evidence>
<dbReference type="EMBL" id="ONZG01000009">
    <property type="protein sequence ID" value="SPJ30105.1"/>
    <property type="molecule type" value="Genomic_DNA"/>
</dbReference>
<dbReference type="AlphaFoldDB" id="A0A2R8CCH6"/>
<name>A0A2R8CCH6_9RHOB</name>
<organism evidence="1 2">
    <name type="scientific">Falsiruegeria mediterranea M17</name>
    <dbReference type="NCBI Taxonomy" id="1200281"/>
    <lineage>
        <taxon>Bacteria</taxon>
        <taxon>Pseudomonadati</taxon>
        <taxon>Pseudomonadota</taxon>
        <taxon>Alphaproteobacteria</taxon>
        <taxon>Rhodobacterales</taxon>
        <taxon>Roseobacteraceae</taxon>
        <taxon>Falsiruegeria</taxon>
    </lineage>
</organism>